<protein>
    <submittedName>
        <fullName evidence="5">Histone H2A/H2B/H3 domain-containing protein</fullName>
    </submittedName>
</protein>
<accession>A0A915DZK4</accession>
<feature type="compositionally biased region" description="Acidic residues" evidence="2">
    <location>
        <begin position="11"/>
        <end position="24"/>
    </location>
</feature>
<dbReference type="InterPro" id="IPR007125">
    <property type="entry name" value="H2A/H2B/H3"/>
</dbReference>
<dbReference type="InterPro" id="IPR009072">
    <property type="entry name" value="Histone-fold"/>
</dbReference>
<name>A0A915DZK4_9BILA</name>
<dbReference type="Gene3D" id="1.10.20.10">
    <property type="entry name" value="Histone, subunit A"/>
    <property type="match status" value="1"/>
</dbReference>
<sequence>MTSSRSPVREDSDEEDNSDEDESEESSKVNHLCGQPYLTTYLTECRFIALPAFGGALKKYARLYTGKEEREETVVRNFSGIFEALKEYWIADSAHFFFGDVAECYLTALFEDANMIAPYAKRSTILPSDIRLARRIL</sequence>
<feature type="domain" description="Core Histone H2A/H2B/H3" evidence="3">
    <location>
        <begin position="86"/>
        <end position="136"/>
    </location>
</feature>
<dbReference type="GO" id="GO:0003677">
    <property type="term" value="F:DNA binding"/>
    <property type="evidence" value="ECO:0007669"/>
    <property type="project" value="InterPro"/>
</dbReference>
<evidence type="ECO:0000256" key="1">
    <source>
        <dbReference type="ARBA" id="ARBA00010343"/>
    </source>
</evidence>
<dbReference type="GO" id="GO:0000786">
    <property type="term" value="C:nucleosome"/>
    <property type="evidence" value="ECO:0007669"/>
    <property type="project" value="InterPro"/>
</dbReference>
<dbReference type="Proteomes" id="UP000887574">
    <property type="component" value="Unplaced"/>
</dbReference>
<dbReference type="GO" id="GO:0046982">
    <property type="term" value="F:protein heterodimerization activity"/>
    <property type="evidence" value="ECO:0007669"/>
    <property type="project" value="InterPro"/>
</dbReference>
<reference evidence="5" key="1">
    <citation type="submission" date="2022-11" db="UniProtKB">
        <authorList>
            <consortium name="WormBaseParasite"/>
        </authorList>
    </citation>
    <scope>IDENTIFICATION</scope>
</reference>
<evidence type="ECO:0000256" key="2">
    <source>
        <dbReference type="SAM" id="MobiDB-lite"/>
    </source>
</evidence>
<evidence type="ECO:0000313" key="5">
    <source>
        <dbReference type="WBParaSite" id="jg25124"/>
    </source>
</evidence>
<evidence type="ECO:0000259" key="3">
    <source>
        <dbReference type="Pfam" id="PF00125"/>
    </source>
</evidence>
<dbReference type="Pfam" id="PF00125">
    <property type="entry name" value="Histone"/>
    <property type="match status" value="1"/>
</dbReference>
<dbReference type="AlphaFoldDB" id="A0A915DZK4"/>
<keyword evidence="4" id="KW-1185">Reference proteome</keyword>
<dbReference type="GO" id="GO:0030527">
    <property type="term" value="F:structural constituent of chromatin"/>
    <property type="evidence" value="ECO:0007669"/>
    <property type="project" value="InterPro"/>
</dbReference>
<evidence type="ECO:0000313" key="4">
    <source>
        <dbReference type="Proteomes" id="UP000887574"/>
    </source>
</evidence>
<dbReference type="SUPFAM" id="SSF47113">
    <property type="entry name" value="Histone-fold"/>
    <property type="match status" value="1"/>
</dbReference>
<comment type="similarity">
    <text evidence="1">Belongs to the histone H3 family.</text>
</comment>
<feature type="region of interest" description="Disordered" evidence="2">
    <location>
        <begin position="1"/>
        <end position="29"/>
    </location>
</feature>
<dbReference type="PRINTS" id="PR00622">
    <property type="entry name" value="HISTONEH3"/>
</dbReference>
<proteinExistence type="inferred from homology"/>
<dbReference type="InterPro" id="IPR000164">
    <property type="entry name" value="Histone_H3/CENP-A"/>
</dbReference>
<organism evidence="4 5">
    <name type="scientific">Ditylenchus dipsaci</name>
    <dbReference type="NCBI Taxonomy" id="166011"/>
    <lineage>
        <taxon>Eukaryota</taxon>
        <taxon>Metazoa</taxon>
        <taxon>Ecdysozoa</taxon>
        <taxon>Nematoda</taxon>
        <taxon>Chromadorea</taxon>
        <taxon>Rhabditida</taxon>
        <taxon>Tylenchina</taxon>
        <taxon>Tylenchomorpha</taxon>
        <taxon>Sphaerularioidea</taxon>
        <taxon>Anguinidae</taxon>
        <taxon>Anguininae</taxon>
        <taxon>Ditylenchus</taxon>
    </lineage>
</organism>
<dbReference type="WBParaSite" id="jg25124">
    <property type="protein sequence ID" value="jg25124"/>
    <property type="gene ID" value="jg25124"/>
</dbReference>